<dbReference type="AlphaFoldDB" id="A0A1M5FGS5"/>
<evidence type="ECO:0000256" key="4">
    <source>
        <dbReference type="ARBA" id="ARBA00022723"/>
    </source>
</evidence>
<dbReference type="RefSeq" id="WP_073318125.1">
    <property type="nucleotide sequence ID" value="NZ_FQWD01000001.1"/>
</dbReference>
<dbReference type="GO" id="GO:0019698">
    <property type="term" value="P:D-galacturonate catabolic process"/>
    <property type="evidence" value="ECO:0007669"/>
    <property type="project" value="TreeGrafter"/>
</dbReference>
<comment type="cofactor">
    <cofactor evidence="7">
        <name>Zn(2+)</name>
        <dbReference type="ChEBI" id="CHEBI:29105"/>
    </cofactor>
    <text evidence="7">Binds 1 zinc ion per subunit.</text>
</comment>
<gene>
    <name evidence="7" type="primary">kduI</name>
    <name evidence="8" type="ORF">SAMN05216361_0822</name>
</gene>
<dbReference type="NCBIfam" id="NF002091">
    <property type="entry name" value="PRK00924.1"/>
    <property type="match status" value="1"/>
</dbReference>
<evidence type="ECO:0000256" key="5">
    <source>
        <dbReference type="ARBA" id="ARBA00022833"/>
    </source>
</evidence>
<dbReference type="GO" id="GO:0045490">
    <property type="term" value="P:pectin catabolic process"/>
    <property type="evidence" value="ECO:0007669"/>
    <property type="project" value="UniProtKB-UniRule"/>
</dbReference>
<dbReference type="Gene3D" id="2.60.120.10">
    <property type="entry name" value="Jelly Rolls"/>
    <property type="match status" value="1"/>
</dbReference>
<dbReference type="InterPro" id="IPR014710">
    <property type="entry name" value="RmlC-like_jellyroll"/>
</dbReference>
<sequence>MSNKTEYEVRYAVGQREVKGYDTTELRDTFLADKLMQPGKVYWIYSHYERFMVGSAVPTDSPLALETLDALKAEHFLDRRELGIINVGGDGTVVADGEEFALAAEEALYLAKGNKSVTFYSNDPAKPAKFYLNSAPAHHAFTNKKIGREDAKVLHLGSQETSNERDINQLMINTVVETCQLQMGLTRLNPGSVWNTMPAHQHDRRNEVYFYFDLDDGQAVCHFMGEPQETRHIFVQNEQAVLSPPWSIHCGVGTSNYAFIWGMAGENLDYGDMDSFPPNELR</sequence>
<feature type="binding site" evidence="7">
    <location>
        <position position="202"/>
    </location>
    <ligand>
        <name>Zn(2+)</name>
        <dbReference type="ChEBI" id="CHEBI:29105"/>
    </ligand>
</feature>
<dbReference type="CDD" id="cd20491">
    <property type="entry name" value="cupin_KduI_C"/>
    <property type="match status" value="1"/>
</dbReference>
<dbReference type="InterPro" id="IPR027449">
    <property type="entry name" value="KduI_N"/>
</dbReference>
<dbReference type="EC" id="5.3.1.17" evidence="7"/>
<evidence type="ECO:0000256" key="6">
    <source>
        <dbReference type="ARBA" id="ARBA00023235"/>
    </source>
</evidence>
<accession>A0A1M5FGS5</accession>
<evidence type="ECO:0000256" key="3">
    <source>
        <dbReference type="ARBA" id="ARBA00008086"/>
    </source>
</evidence>
<dbReference type="Gene3D" id="2.60.120.520">
    <property type="entry name" value="pectin degrading enzyme 5-keto 4- deoxyuronate isomerase, domain 1"/>
    <property type="match status" value="1"/>
</dbReference>
<feature type="binding site" evidence="7">
    <location>
        <position position="207"/>
    </location>
    <ligand>
        <name>Zn(2+)</name>
        <dbReference type="ChEBI" id="CHEBI:29105"/>
    </ligand>
</feature>
<protein>
    <recommendedName>
        <fullName evidence="7">4-deoxy-L-threo-5-hexosulose-uronate ketol-isomerase</fullName>
        <ecNumber evidence="7">5.3.1.17</ecNumber>
    </recommendedName>
    <alternativeName>
        <fullName evidence="7">5-keto-4-deoxyuronate isomerase</fullName>
    </alternativeName>
    <alternativeName>
        <fullName evidence="7">DKI isomerase</fullName>
    </alternativeName>
</protein>
<keyword evidence="6 7" id="KW-0413">Isomerase</keyword>
<dbReference type="EMBL" id="FQWD01000001">
    <property type="protein sequence ID" value="SHF90351.1"/>
    <property type="molecule type" value="Genomic_DNA"/>
</dbReference>
<proteinExistence type="inferred from homology"/>
<feature type="binding site" evidence="7">
    <location>
        <position position="200"/>
    </location>
    <ligand>
        <name>Zn(2+)</name>
        <dbReference type="ChEBI" id="CHEBI:29105"/>
    </ligand>
</feature>
<dbReference type="GO" id="GO:0008697">
    <property type="term" value="F:4-deoxy-L-threo-5-hexosulose-uronate ketol-isomerase activity"/>
    <property type="evidence" value="ECO:0007669"/>
    <property type="project" value="UniProtKB-UniRule"/>
</dbReference>
<dbReference type="UniPathway" id="UPA00545">
    <property type="reaction ID" value="UER00826"/>
</dbReference>
<dbReference type="GO" id="GO:0042840">
    <property type="term" value="P:D-glucuronate catabolic process"/>
    <property type="evidence" value="ECO:0007669"/>
    <property type="project" value="TreeGrafter"/>
</dbReference>
<organism evidence="8 9">
    <name type="scientific">Marisediminitalea aggregata</name>
    <dbReference type="NCBI Taxonomy" id="634436"/>
    <lineage>
        <taxon>Bacteria</taxon>
        <taxon>Pseudomonadati</taxon>
        <taxon>Pseudomonadota</taxon>
        <taxon>Gammaproteobacteria</taxon>
        <taxon>Alteromonadales</taxon>
        <taxon>Alteromonadaceae</taxon>
        <taxon>Marisediminitalea</taxon>
    </lineage>
</organism>
<evidence type="ECO:0000313" key="8">
    <source>
        <dbReference type="EMBL" id="SHF90351.1"/>
    </source>
</evidence>
<comment type="catalytic activity">
    <reaction evidence="1 7">
        <text>5-dehydro-4-deoxy-D-glucuronate = 3-deoxy-D-glycero-2,5-hexodiulosonate</text>
        <dbReference type="Rhea" id="RHEA:23896"/>
        <dbReference type="ChEBI" id="CHEBI:17117"/>
        <dbReference type="ChEBI" id="CHEBI:29071"/>
        <dbReference type="EC" id="5.3.1.17"/>
    </reaction>
</comment>
<dbReference type="SUPFAM" id="SSF51182">
    <property type="entry name" value="RmlC-like cupins"/>
    <property type="match status" value="1"/>
</dbReference>
<feature type="binding site" evidence="7">
    <location>
        <position position="249"/>
    </location>
    <ligand>
        <name>Zn(2+)</name>
        <dbReference type="ChEBI" id="CHEBI:29105"/>
    </ligand>
</feature>
<evidence type="ECO:0000256" key="2">
    <source>
        <dbReference type="ARBA" id="ARBA00005148"/>
    </source>
</evidence>
<dbReference type="Pfam" id="PF04962">
    <property type="entry name" value="KduI"/>
    <property type="match status" value="1"/>
</dbReference>
<name>A0A1M5FGS5_9ALTE</name>
<dbReference type="OrthoDB" id="9770644at2"/>
<evidence type="ECO:0000256" key="1">
    <source>
        <dbReference type="ARBA" id="ARBA00000552"/>
    </source>
</evidence>
<dbReference type="PANTHER" id="PTHR38461">
    <property type="entry name" value="4-DEOXY-L-THREO-5-HEXOSULOSE-URONATE KETOL-ISOMERASE"/>
    <property type="match status" value="1"/>
</dbReference>
<dbReference type="PANTHER" id="PTHR38461:SF1">
    <property type="entry name" value="4-DEOXY-L-THREO-5-HEXOSULOSE-URONATE KETOL-ISOMERASE"/>
    <property type="match status" value="1"/>
</dbReference>
<dbReference type="Proteomes" id="UP000184520">
    <property type="component" value="Unassembled WGS sequence"/>
</dbReference>
<dbReference type="InterPro" id="IPR021120">
    <property type="entry name" value="KduI/IolB_isomerase"/>
</dbReference>
<dbReference type="InterPro" id="IPR007045">
    <property type="entry name" value="KduI"/>
</dbReference>
<keyword evidence="5 7" id="KW-0862">Zinc</keyword>
<dbReference type="STRING" id="634436.SAMN05216361_0822"/>
<dbReference type="HAMAP" id="MF_00687">
    <property type="entry name" value="KduI"/>
    <property type="match status" value="1"/>
</dbReference>
<dbReference type="InterPro" id="IPR011051">
    <property type="entry name" value="RmlC_Cupin_sf"/>
</dbReference>
<reference evidence="9" key="1">
    <citation type="submission" date="2016-11" db="EMBL/GenBank/DDBJ databases">
        <authorList>
            <person name="Varghese N."/>
            <person name="Submissions S."/>
        </authorList>
    </citation>
    <scope>NUCLEOTIDE SEQUENCE [LARGE SCALE GENOMIC DNA]</scope>
    <source>
        <strain evidence="9">CGMCC 1.8995</strain>
    </source>
</reference>
<dbReference type="GO" id="GO:0008270">
    <property type="term" value="F:zinc ion binding"/>
    <property type="evidence" value="ECO:0007669"/>
    <property type="project" value="UniProtKB-UniRule"/>
</dbReference>
<keyword evidence="4 7" id="KW-0479">Metal-binding</keyword>
<keyword evidence="9" id="KW-1185">Reference proteome</keyword>
<dbReference type="CDD" id="cd20294">
    <property type="entry name" value="cupin_KduI_N"/>
    <property type="match status" value="1"/>
</dbReference>
<comment type="similarity">
    <text evidence="3 7">Belongs to the KduI family.</text>
</comment>
<dbReference type="PIRSF" id="PIRSF006625">
    <property type="entry name" value="KduI"/>
    <property type="match status" value="1"/>
</dbReference>
<evidence type="ECO:0000313" key="9">
    <source>
        <dbReference type="Proteomes" id="UP000184520"/>
    </source>
</evidence>
<comment type="function">
    <text evidence="7">Catalyzes the isomerization of 5-dehydro-4-deoxy-D-glucuronate to 3-deoxy-D-glycero-2,5-hexodiulosonate.</text>
</comment>
<comment type="pathway">
    <text evidence="2 7">Glycan metabolism; pectin degradation; 2-dehydro-3-deoxy-D-gluconate from pectin: step 4/5.</text>
</comment>
<evidence type="ECO:0000256" key="7">
    <source>
        <dbReference type="HAMAP-Rule" id="MF_00687"/>
    </source>
</evidence>